<feature type="non-terminal residue" evidence="5">
    <location>
        <position position="273"/>
    </location>
</feature>
<feature type="region of interest" description="Disordered" evidence="3">
    <location>
        <begin position="1"/>
        <end position="44"/>
    </location>
</feature>
<comment type="caution">
    <text evidence="5">The sequence shown here is derived from an EMBL/GenBank/DDBJ whole genome shotgun (WGS) entry which is preliminary data.</text>
</comment>
<proteinExistence type="predicted"/>
<dbReference type="PANTHER" id="PTHR23113:SF356">
    <property type="entry name" value="FI05912P-RELATED"/>
    <property type="match status" value="1"/>
</dbReference>
<name>J9FFD0_WUCBA</name>
<gene>
    <name evidence="5" type="ORF">WUBG_00739</name>
</gene>
<evidence type="ECO:0000256" key="3">
    <source>
        <dbReference type="SAM" id="MobiDB-lite"/>
    </source>
</evidence>
<dbReference type="InterPro" id="IPR001895">
    <property type="entry name" value="RASGEF_cat_dom"/>
</dbReference>
<dbReference type="Pfam" id="PF00618">
    <property type="entry name" value="RasGEF_N"/>
    <property type="match status" value="1"/>
</dbReference>
<dbReference type="EMBL" id="ADBV01000140">
    <property type="protein sequence ID" value="EJW88347.1"/>
    <property type="molecule type" value="Genomic_DNA"/>
</dbReference>
<dbReference type="Proteomes" id="UP000004810">
    <property type="component" value="Unassembled WGS sequence"/>
</dbReference>
<dbReference type="GO" id="GO:0005886">
    <property type="term" value="C:plasma membrane"/>
    <property type="evidence" value="ECO:0007669"/>
    <property type="project" value="TreeGrafter"/>
</dbReference>
<evidence type="ECO:0000256" key="2">
    <source>
        <dbReference type="PROSITE-ProRule" id="PRU00168"/>
    </source>
</evidence>
<dbReference type="PROSITE" id="PS50009">
    <property type="entry name" value="RASGEF_CAT"/>
    <property type="match status" value="1"/>
</dbReference>
<dbReference type="Pfam" id="PF00617">
    <property type="entry name" value="RasGEF"/>
    <property type="match status" value="1"/>
</dbReference>
<evidence type="ECO:0000313" key="5">
    <source>
        <dbReference type="EMBL" id="EJW88347.1"/>
    </source>
</evidence>
<feature type="compositionally biased region" description="Polar residues" evidence="3">
    <location>
        <begin position="25"/>
        <end position="42"/>
    </location>
</feature>
<dbReference type="PANTHER" id="PTHR23113">
    <property type="entry name" value="GUANINE NUCLEOTIDE EXCHANGE FACTOR"/>
    <property type="match status" value="1"/>
</dbReference>
<evidence type="ECO:0000256" key="1">
    <source>
        <dbReference type="ARBA" id="ARBA00022658"/>
    </source>
</evidence>
<keyword evidence="1 2" id="KW-0344">Guanine-nucleotide releasing factor</keyword>
<dbReference type="GO" id="GO:0005085">
    <property type="term" value="F:guanyl-nucleotide exchange factor activity"/>
    <property type="evidence" value="ECO:0007669"/>
    <property type="project" value="UniProtKB-KW"/>
</dbReference>
<dbReference type="SUPFAM" id="SSF48366">
    <property type="entry name" value="Ras GEF"/>
    <property type="match status" value="1"/>
</dbReference>
<dbReference type="InterPro" id="IPR008937">
    <property type="entry name" value="Ras-like_GEF"/>
</dbReference>
<evidence type="ECO:0000313" key="6">
    <source>
        <dbReference type="Proteomes" id="UP000004810"/>
    </source>
</evidence>
<dbReference type="InterPro" id="IPR023578">
    <property type="entry name" value="Ras_GEF_dom_sf"/>
</dbReference>
<dbReference type="GO" id="GO:0007265">
    <property type="term" value="P:Ras protein signal transduction"/>
    <property type="evidence" value="ECO:0007669"/>
    <property type="project" value="TreeGrafter"/>
</dbReference>
<dbReference type="InterPro" id="IPR000651">
    <property type="entry name" value="Ras-like_Gua-exchang_fac_N"/>
</dbReference>
<reference evidence="6" key="1">
    <citation type="submission" date="2012-08" db="EMBL/GenBank/DDBJ databases">
        <title>The Genome Sequence of Wuchereria bancrofti.</title>
        <authorList>
            <person name="Nutman T.B."/>
            <person name="Fink D.L."/>
            <person name="Russ C."/>
            <person name="Young S."/>
            <person name="Zeng Q."/>
            <person name="Koehrsen M."/>
            <person name="Alvarado L."/>
            <person name="Berlin A."/>
            <person name="Chapman S.B."/>
            <person name="Chen Z."/>
            <person name="Freedman E."/>
            <person name="Gellesch M."/>
            <person name="Goldberg J."/>
            <person name="Griggs A."/>
            <person name="Gujja S."/>
            <person name="Heilman E.R."/>
            <person name="Heiman D."/>
            <person name="Hepburn T."/>
            <person name="Howarth C."/>
            <person name="Jen D."/>
            <person name="Larson L."/>
            <person name="Lewis B."/>
            <person name="Mehta T."/>
            <person name="Park D."/>
            <person name="Pearson M."/>
            <person name="Roberts A."/>
            <person name="Saif S."/>
            <person name="Shea T."/>
            <person name="Shenoy N."/>
            <person name="Sisk P."/>
            <person name="Stolte C."/>
            <person name="Sykes S."/>
            <person name="Walk T."/>
            <person name="White J."/>
            <person name="Yandava C."/>
            <person name="Haas B."/>
            <person name="Henn M.R."/>
            <person name="Nusbaum C."/>
            <person name="Birren B."/>
        </authorList>
    </citation>
    <scope>NUCLEOTIDE SEQUENCE [LARGE SCALE GENOMIC DNA]</scope>
    <source>
        <strain evidence="6">NA</strain>
    </source>
</reference>
<sequence length="273" mass="31160">MASNDLPNGNRKMMKNDQERINKQKPLSKQDSLTGRPSTSYPTFEEHDKMFDNEGTLMSVTLDSLIELLIPSSNYSIEQSYIFAALLNIRIFISPPDLIQKILQQCVFKQNATGANLQKKDEHLDRAERFERALINISSSMAQIMNIDDNNYKGLAEICPNPTTLAQQITLIELERFSMIGPDEIVYASMNDNVKKRYGNGTNNIKHYIDWSNRLTYLTATEILRCSKRHCRVHTIEYFIDVAKECINIGNFNSFMAIVAALSLPLIARLKKT</sequence>
<accession>J9FFD0</accession>
<evidence type="ECO:0000259" key="4">
    <source>
        <dbReference type="PROSITE" id="PS50009"/>
    </source>
</evidence>
<dbReference type="InterPro" id="IPR036964">
    <property type="entry name" value="RASGEF_cat_dom_sf"/>
</dbReference>
<organism evidence="5 6">
    <name type="scientific">Wuchereria bancrofti</name>
    <dbReference type="NCBI Taxonomy" id="6293"/>
    <lineage>
        <taxon>Eukaryota</taxon>
        <taxon>Metazoa</taxon>
        <taxon>Ecdysozoa</taxon>
        <taxon>Nematoda</taxon>
        <taxon>Chromadorea</taxon>
        <taxon>Rhabditida</taxon>
        <taxon>Spirurina</taxon>
        <taxon>Spiruromorpha</taxon>
        <taxon>Filarioidea</taxon>
        <taxon>Onchocercidae</taxon>
        <taxon>Wuchereria</taxon>
    </lineage>
</organism>
<dbReference type="AlphaFoldDB" id="J9FFD0"/>
<feature type="domain" description="Ras-GEF" evidence="4">
    <location>
        <begin position="161"/>
        <end position="273"/>
    </location>
</feature>
<dbReference type="Gene3D" id="1.10.840.10">
    <property type="entry name" value="Ras guanine-nucleotide exchange factors catalytic domain"/>
    <property type="match status" value="1"/>
</dbReference>
<protein>
    <submittedName>
        <fullName evidence="5">RasGEF domain-containing protein</fullName>
    </submittedName>
</protein>